<dbReference type="PANTHER" id="PTHR11941:SF68">
    <property type="entry name" value="CARNITINYL-COA DEHYDRATASE"/>
    <property type="match status" value="1"/>
</dbReference>
<evidence type="ECO:0000256" key="7">
    <source>
        <dbReference type="RuleBase" id="RU003707"/>
    </source>
</evidence>
<comment type="subcellular location">
    <subcellularLocation>
        <location evidence="1">Peroxisome</location>
    </subcellularLocation>
</comment>
<protein>
    <recommendedName>
        <fullName evidence="10">Enoyl-CoA hydratase</fullName>
    </recommendedName>
</protein>
<keyword evidence="6" id="KW-0456">Lyase</keyword>
<dbReference type="Gene3D" id="3.90.226.10">
    <property type="entry name" value="2-enoyl-CoA Hydratase, Chain A, domain 1"/>
    <property type="match status" value="1"/>
</dbReference>
<dbReference type="PANTHER" id="PTHR11941">
    <property type="entry name" value="ENOYL-COA HYDRATASE-RELATED"/>
    <property type="match status" value="1"/>
</dbReference>
<gene>
    <name evidence="8" type="ORF">Z520_04996</name>
</gene>
<organism evidence="8 9">
    <name type="scientific">Fonsecaea multimorphosa CBS 102226</name>
    <dbReference type="NCBI Taxonomy" id="1442371"/>
    <lineage>
        <taxon>Eukaryota</taxon>
        <taxon>Fungi</taxon>
        <taxon>Dikarya</taxon>
        <taxon>Ascomycota</taxon>
        <taxon>Pezizomycotina</taxon>
        <taxon>Eurotiomycetes</taxon>
        <taxon>Chaetothyriomycetidae</taxon>
        <taxon>Chaetothyriales</taxon>
        <taxon>Herpotrichiellaceae</taxon>
        <taxon>Fonsecaea</taxon>
    </lineage>
</organism>
<accession>A0A0D2HC42</accession>
<dbReference type="SUPFAM" id="SSF52096">
    <property type="entry name" value="ClpP/crotonase"/>
    <property type="match status" value="1"/>
</dbReference>
<evidence type="ECO:0000313" key="9">
    <source>
        <dbReference type="Proteomes" id="UP000053411"/>
    </source>
</evidence>
<dbReference type="Pfam" id="PF00378">
    <property type="entry name" value="ECH_1"/>
    <property type="match status" value="1"/>
</dbReference>
<evidence type="ECO:0000313" key="8">
    <source>
        <dbReference type="EMBL" id="KIX99420.1"/>
    </source>
</evidence>
<dbReference type="PROSITE" id="PS00166">
    <property type="entry name" value="ENOYL_COA_HYDRATASE"/>
    <property type="match status" value="1"/>
</dbReference>
<comment type="pathway">
    <text evidence="2">Siderophore biosynthesis.</text>
</comment>
<proteinExistence type="inferred from homology"/>
<keyword evidence="5" id="KW-0413">Isomerase</keyword>
<dbReference type="AlphaFoldDB" id="A0A0D2HC42"/>
<evidence type="ECO:0000256" key="4">
    <source>
        <dbReference type="ARBA" id="ARBA00023140"/>
    </source>
</evidence>
<reference evidence="8 9" key="1">
    <citation type="submission" date="2015-01" db="EMBL/GenBank/DDBJ databases">
        <title>The Genome Sequence of Fonsecaea multimorphosa CBS 102226.</title>
        <authorList>
            <consortium name="The Broad Institute Genomics Platform"/>
            <person name="Cuomo C."/>
            <person name="de Hoog S."/>
            <person name="Gorbushina A."/>
            <person name="Stielow B."/>
            <person name="Teixiera M."/>
            <person name="Abouelleil A."/>
            <person name="Chapman S.B."/>
            <person name="Priest M."/>
            <person name="Young S.K."/>
            <person name="Wortman J."/>
            <person name="Nusbaum C."/>
            <person name="Birren B."/>
        </authorList>
    </citation>
    <scope>NUCLEOTIDE SEQUENCE [LARGE SCALE GENOMIC DNA]</scope>
    <source>
        <strain evidence="8 9">CBS 102226</strain>
    </source>
</reference>
<dbReference type="OrthoDB" id="2139957at2759"/>
<evidence type="ECO:0008006" key="10">
    <source>
        <dbReference type="Google" id="ProtNLM"/>
    </source>
</evidence>
<evidence type="ECO:0000256" key="2">
    <source>
        <dbReference type="ARBA" id="ARBA00004924"/>
    </source>
</evidence>
<dbReference type="InterPro" id="IPR001753">
    <property type="entry name" value="Enoyl-CoA_hydra/iso"/>
</dbReference>
<dbReference type="GeneID" id="27710742"/>
<dbReference type="VEuPathDB" id="FungiDB:Z520_04996"/>
<sequence length="285" mass="30603">MANATTTSPPPSPSFIISYPAPFVLLVTINRERAMNSVDTTAHWQAESIFDWYDQEPSLRVAIITGAGTKSFCAGADLIEQGKLNMPDQGGPGAPHKAVQRYPPGGFAGISLATHRKKPIIAAVNGYALGGGFEIVLNCDMVVASPTAVFGLPEAARGLAANAGGLPRLMRLCGLQVASEIALTGRKLSAEEALRLNLVNKISQTQHSLVQEAVELAERVASFSPDAIIVSRFAIREAWQQVSVEQANRVAQDRFARALYKGENAQIGLDAFAQKKEPRWRPSNL</sequence>
<evidence type="ECO:0000256" key="5">
    <source>
        <dbReference type="ARBA" id="ARBA00023235"/>
    </source>
</evidence>
<evidence type="ECO:0000256" key="6">
    <source>
        <dbReference type="ARBA" id="ARBA00023239"/>
    </source>
</evidence>
<dbReference type="GO" id="GO:0016829">
    <property type="term" value="F:lyase activity"/>
    <property type="evidence" value="ECO:0007669"/>
    <property type="project" value="UniProtKB-KW"/>
</dbReference>
<dbReference type="FunFam" id="3.90.226.10:FF:000074">
    <property type="entry name" value="Enoyl-CoA hydratase (AFU_orthologue AFUA_2G10650)"/>
    <property type="match status" value="1"/>
</dbReference>
<name>A0A0D2HC42_9EURO</name>
<dbReference type="InterPro" id="IPR018376">
    <property type="entry name" value="Enoyl-CoA_hyd/isom_CS"/>
</dbReference>
<keyword evidence="9" id="KW-1185">Reference proteome</keyword>
<dbReference type="GO" id="GO:0005777">
    <property type="term" value="C:peroxisome"/>
    <property type="evidence" value="ECO:0007669"/>
    <property type="project" value="UniProtKB-SubCell"/>
</dbReference>
<dbReference type="GO" id="GO:0006635">
    <property type="term" value="P:fatty acid beta-oxidation"/>
    <property type="evidence" value="ECO:0007669"/>
    <property type="project" value="TreeGrafter"/>
</dbReference>
<dbReference type="Proteomes" id="UP000053411">
    <property type="component" value="Unassembled WGS sequence"/>
</dbReference>
<dbReference type="CDD" id="cd06558">
    <property type="entry name" value="crotonase-like"/>
    <property type="match status" value="1"/>
</dbReference>
<comment type="similarity">
    <text evidence="3 7">Belongs to the enoyl-CoA hydratase/isomerase family.</text>
</comment>
<dbReference type="GO" id="GO:0005739">
    <property type="term" value="C:mitochondrion"/>
    <property type="evidence" value="ECO:0007669"/>
    <property type="project" value="TreeGrafter"/>
</dbReference>
<dbReference type="STRING" id="1442371.A0A0D2HC42"/>
<dbReference type="RefSeq" id="XP_016633543.1">
    <property type="nucleotide sequence ID" value="XM_016775500.1"/>
</dbReference>
<keyword evidence="4" id="KW-0576">Peroxisome</keyword>
<evidence type="ECO:0000256" key="1">
    <source>
        <dbReference type="ARBA" id="ARBA00004275"/>
    </source>
</evidence>
<dbReference type="GO" id="GO:0016853">
    <property type="term" value="F:isomerase activity"/>
    <property type="evidence" value="ECO:0007669"/>
    <property type="project" value="UniProtKB-KW"/>
</dbReference>
<evidence type="ECO:0000256" key="3">
    <source>
        <dbReference type="ARBA" id="ARBA00005254"/>
    </source>
</evidence>
<dbReference type="EMBL" id="KN848069">
    <property type="protein sequence ID" value="KIX99420.1"/>
    <property type="molecule type" value="Genomic_DNA"/>
</dbReference>
<dbReference type="InterPro" id="IPR029045">
    <property type="entry name" value="ClpP/crotonase-like_dom_sf"/>
</dbReference>